<accession>A0A2U3DZ13</accession>
<feature type="compositionally biased region" description="Basic and acidic residues" evidence="1">
    <location>
        <begin position="1036"/>
        <end position="1060"/>
    </location>
</feature>
<gene>
    <name evidence="4" type="ORF">PCL_02853</name>
</gene>
<dbReference type="SMART" id="SM00325">
    <property type="entry name" value="RhoGEF"/>
    <property type="match status" value="1"/>
</dbReference>
<protein>
    <recommendedName>
        <fullName evidence="3">DH domain-containing protein</fullName>
    </recommendedName>
</protein>
<feature type="compositionally biased region" description="Basic residues" evidence="1">
    <location>
        <begin position="224"/>
        <end position="238"/>
    </location>
</feature>
<evidence type="ECO:0000256" key="2">
    <source>
        <dbReference type="SAM" id="Phobius"/>
    </source>
</evidence>
<proteinExistence type="predicted"/>
<dbReference type="PROSITE" id="PS50010">
    <property type="entry name" value="DH_2"/>
    <property type="match status" value="1"/>
</dbReference>
<dbReference type="InterPro" id="IPR051092">
    <property type="entry name" value="FYVE_RhoGEF_PH"/>
</dbReference>
<keyword evidence="2" id="KW-0472">Membrane</keyword>
<comment type="caution">
    <text evidence="4">The sequence shown here is derived from an EMBL/GenBank/DDBJ whole genome shotgun (WGS) entry which is preliminary data.</text>
</comment>
<organism evidence="4 5">
    <name type="scientific">Purpureocillium lilacinum</name>
    <name type="common">Paecilomyces lilacinus</name>
    <dbReference type="NCBI Taxonomy" id="33203"/>
    <lineage>
        <taxon>Eukaryota</taxon>
        <taxon>Fungi</taxon>
        <taxon>Dikarya</taxon>
        <taxon>Ascomycota</taxon>
        <taxon>Pezizomycotina</taxon>
        <taxon>Sordariomycetes</taxon>
        <taxon>Hypocreomycetidae</taxon>
        <taxon>Hypocreales</taxon>
        <taxon>Ophiocordycipitaceae</taxon>
        <taxon>Purpureocillium</taxon>
    </lineage>
</organism>
<reference evidence="4 5" key="1">
    <citation type="journal article" date="2016" name="Front. Microbiol.">
        <title>Genome and transcriptome sequences reveal the specific parasitism of the nematophagous Purpureocillium lilacinum 36-1.</title>
        <authorList>
            <person name="Xie J."/>
            <person name="Li S."/>
            <person name="Mo C."/>
            <person name="Xiao X."/>
            <person name="Peng D."/>
            <person name="Wang G."/>
            <person name="Xiao Y."/>
        </authorList>
    </citation>
    <scope>NUCLEOTIDE SEQUENCE [LARGE SCALE GENOMIC DNA]</scope>
    <source>
        <strain evidence="4 5">36-1</strain>
    </source>
</reference>
<evidence type="ECO:0000313" key="5">
    <source>
        <dbReference type="Proteomes" id="UP000245956"/>
    </source>
</evidence>
<dbReference type="GO" id="GO:0005737">
    <property type="term" value="C:cytoplasm"/>
    <property type="evidence" value="ECO:0007669"/>
    <property type="project" value="TreeGrafter"/>
</dbReference>
<evidence type="ECO:0000259" key="3">
    <source>
        <dbReference type="PROSITE" id="PS50010"/>
    </source>
</evidence>
<feature type="region of interest" description="Disordered" evidence="1">
    <location>
        <begin position="119"/>
        <end position="158"/>
    </location>
</feature>
<dbReference type="Proteomes" id="UP000245956">
    <property type="component" value="Unassembled WGS sequence"/>
</dbReference>
<evidence type="ECO:0000313" key="4">
    <source>
        <dbReference type="EMBL" id="PWI67499.1"/>
    </source>
</evidence>
<dbReference type="Gene3D" id="1.20.900.10">
    <property type="entry name" value="Dbl homology (DH) domain"/>
    <property type="match status" value="1"/>
</dbReference>
<dbReference type="SUPFAM" id="SSF48065">
    <property type="entry name" value="DBL homology domain (DH-domain)"/>
    <property type="match status" value="1"/>
</dbReference>
<feature type="region of interest" description="Disordered" evidence="1">
    <location>
        <begin position="1027"/>
        <end position="1074"/>
    </location>
</feature>
<feature type="compositionally biased region" description="Low complexity" evidence="1">
    <location>
        <begin position="119"/>
        <end position="132"/>
    </location>
</feature>
<dbReference type="AlphaFoldDB" id="A0A2U3DZ13"/>
<feature type="compositionally biased region" description="Polar residues" evidence="1">
    <location>
        <begin position="919"/>
        <end position="933"/>
    </location>
</feature>
<feature type="region of interest" description="Disordered" evidence="1">
    <location>
        <begin position="309"/>
        <end position="333"/>
    </location>
</feature>
<feature type="compositionally biased region" description="Polar residues" evidence="1">
    <location>
        <begin position="180"/>
        <end position="196"/>
    </location>
</feature>
<keyword evidence="2" id="KW-0812">Transmembrane</keyword>
<dbReference type="PANTHER" id="PTHR12673">
    <property type="entry name" value="FACIOGENITAL DYSPLASIA PROTEIN"/>
    <property type="match status" value="1"/>
</dbReference>
<name>A0A2U3DZ13_PURLI</name>
<dbReference type="GO" id="GO:0005085">
    <property type="term" value="F:guanyl-nucleotide exchange factor activity"/>
    <property type="evidence" value="ECO:0007669"/>
    <property type="project" value="InterPro"/>
</dbReference>
<keyword evidence="2" id="KW-1133">Transmembrane helix</keyword>
<dbReference type="InterPro" id="IPR000219">
    <property type="entry name" value="DH_dom"/>
</dbReference>
<dbReference type="EMBL" id="LCWV01000018">
    <property type="protein sequence ID" value="PWI67499.1"/>
    <property type="molecule type" value="Genomic_DNA"/>
</dbReference>
<feature type="region of interest" description="Disordered" evidence="1">
    <location>
        <begin position="919"/>
        <end position="961"/>
    </location>
</feature>
<feature type="transmembrane region" description="Helical" evidence="2">
    <location>
        <begin position="84"/>
        <end position="107"/>
    </location>
</feature>
<feature type="domain" description="DH" evidence="3">
    <location>
        <begin position="351"/>
        <end position="622"/>
    </location>
</feature>
<evidence type="ECO:0000256" key="1">
    <source>
        <dbReference type="SAM" id="MobiDB-lite"/>
    </source>
</evidence>
<dbReference type="PANTHER" id="PTHR12673:SF159">
    <property type="entry name" value="LD03170P"/>
    <property type="match status" value="1"/>
</dbReference>
<dbReference type="InterPro" id="IPR035899">
    <property type="entry name" value="DBL_dom_sf"/>
</dbReference>
<feature type="region of interest" description="Disordered" evidence="1">
    <location>
        <begin position="180"/>
        <end position="279"/>
    </location>
</feature>
<sequence length="1083" mass="118133">MLLGCRVQSSAAPSSTPACLASICLVGKWLTKYRQGILLASKRLHTRAFGLPTVSPSSGVARIIPPHPVSFADNALTPRPGSHLFIPLFGWLLGTILHVCFFGVPLVGDFGFPGNMSVDPLSSSSPGSPTQPCQTLDGSPDHTAAGDGAPPGPDDGALTEHLEILDIGADVLDTSDGIQHLSSTLESPGSAQVTPQEHSKAPNEPCDTALGRLTQSGELEPPRPFHKWMRTLHRRAKQRPSVLGIDGAPPPRESFGSRRHESVSPHPSSHRKSSSSGSSFRFVSAVRSASASLASVSIMARSKRTAARSQCVSRTDRSSRASMCGPRASEESGMVERGEIMDAAALERSVQRRRILEELLSTEEGYIGDVRFLVNVSNYAAKVAIALQVLTLFAQVYVTILASLPAVCMGLRASINQNLADIIELHEEILGEVQRLIPHSEYTQVETPARERMTSNQARLGPQGHRRWASSDAAVARRQRISWLQSTPGMLCEPHVGAEVAKVFAKKMNRFFIYKEYGAKYEMMIKDVSSAGQAMPQWDSYQKGLEVLASILSSDKSAKDKSKKALTIGDLLVKPIQRVCRYPLLFAELLKHTPVSDCPNSHMELDSVLTRLREATAEINRATNDGTMKLTLEKTWLLQDRLVFPNKKLDAASKNRVRSFGHIRLCGVLHVCWQAPTGVSGQYMISLLYRNILCLASAGKADQIYTAQACIDLTRARVEDVDNGRGLQCHTAPFSWKMVFECDHHLYEMIMTACTPKEEIEWRSRLTLPVADSSESRSVCLFTSLDLDIKSLGATFGKPGSIARRVSIHRATTVGPKTPLYQVVLKNTSVVRDSTCSFSGSMTINRSQSLLTTHERIPVRIPVLAPARSERARLEALLAEVWSREVLPFPGMTARARSESLVRASASTVMRKLSVTSIASSFTRKPGSGSQRTRPSDEGSWQSMSKRRSRQSSTEDASPDYRMAAADAVRKAKKPRTWQGVGAVVAPDQVSGPEPDVATVSDPFQHQNAARTVTEVGEAIALRASSVNSHRCGKATRLEKSATHTSEKENKRSRDKDKTASRRSKTGGAKGEGLGLSLLSLFR</sequence>
<dbReference type="Pfam" id="PF00621">
    <property type="entry name" value="RhoGEF"/>
    <property type="match status" value="1"/>
</dbReference>